<sequence>MTTDRTAIVLIGAILAGLIAVTQPTLIPALGISIATGAGLLAYLKP</sequence>
<organism evidence="1">
    <name type="scientific">Streptomyces sp. NBC_01401</name>
    <dbReference type="NCBI Taxonomy" id="2903854"/>
    <lineage>
        <taxon>Bacteria</taxon>
        <taxon>Bacillati</taxon>
        <taxon>Actinomycetota</taxon>
        <taxon>Actinomycetes</taxon>
        <taxon>Kitasatosporales</taxon>
        <taxon>Streptomycetaceae</taxon>
        <taxon>Streptomyces</taxon>
    </lineage>
</organism>
<name>A0AAU3H7Y0_9ACTN</name>
<reference evidence="1" key="1">
    <citation type="submission" date="2022-10" db="EMBL/GenBank/DDBJ databases">
        <title>The complete genomes of actinobacterial strains from the NBC collection.</title>
        <authorList>
            <person name="Joergensen T.S."/>
            <person name="Alvarez Arevalo M."/>
            <person name="Sterndorff E.B."/>
            <person name="Faurdal D."/>
            <person name="Vuksanovic O."/>
            <person name="Mourched A.-S."/>
            <person name="Charusanti P."/>
            <person name="Shaw S."/>
            <person name="Blin K."/>
            <person name="Weber T."/>
        </authorList>
    </citation>
    <scope>NUCLEOTIDE SEQUENCE</scope>
    <source>
        <strain evidence="1">NBC_01401</strain>
    </source>
</reference>
<accession>A0AAU3H7Y0</accession>
<gene>
    <name evidence="1" type="ORF">OG626_36930</name>
</gene>
<proteinExistence type="predicted"/>
<dbReference type="AlphaFoldDB" id="A0AAU3H7Y0"/>
<protein>
    <submittedName>
        <fullName evidence="1">Uncharacterized protein</fullName>
    </submittedName>
</protein>
<evidence type="ECO:0000313" key="1">
    <source>
        <dbReference type="EMBL" id="WTZ00485.1"/>
    </source>
</evidence>
<dbReference type="EMBL" id="CP109537">
    <property type="protein sequence ID" value="WTZ00485.1"/>
    <property type="molecule type" value="Genomic_DNA"/>
</dbReference>